<dbReference type="HOGENOM" id="CLU_2703137_0_0_11"/>
<evidence type="ECO:0000313" key="2">
    <source>
        <dbReference type="Proteomes" id="UP000008043"/>
    </source>
</evidence>
<name>K4QWU9_STRDJ</name>
<dbReference type="eggNOG" id="COG2267">
    <property type="taxonomic scope" value="Bacteria"/>
</dbReference>
<dbReference type="Proteomes" id="UP000008043">
    <property type="component" value="Chromosome"/>
</dbReference>
<reference evidence="1 2" key="1">
    <citation type="journal article" date="2012" name="J. Bacteriol.">
        <title>Genome sequence of the bacterium Streptomyces davawensis JCM 4913 and heterologous production of the unique antibiotic roseoflavin.</title>
        <authorList>
            <person name="Jankowitsch F."/>
            <person name="Schwarz J."/>
            <person name="Ruckert C."/>
            <person name="Gust B."/>
            <person name="Szczepanowski R."/>
            <person name="Blom J."/>
            <person name="Pelzer S."/>
            <person name="Kalinowski J."/>
            <person name="Mack M."/>
        </authorList>
    </citation>
    <scope>NUCLEOTIDE SEQUENCE [LARGE SCALE GENOMIC DNA]</scope>
    <source>
        <strain evidence="2">DSM 101723 / JCM 4913 / KCC S-0913 / 768</strain>
    </source>
</reference>
<dbReference type="KEGG" id="sdv:BN159_0455"/>
<dbReference type="EMBL" id="HE971709">
    <property type="protein sequence ID" value="CCK24834.1"/>
    <property type="molecule type" value="Genomic_DNA"/>
</dbReference>
<accession>K4QWU9</accession>
<sequence length="73" mass="7777">MWAGVGRAARQYCGALGKRGYCQVAAGVPVISHITKVPVGPVMLDNAGHYPLEDPGLQQLENAIDDFVTKHTS</sequence>
<gene>
    <name evidence="1" type="ORF">BN159_0455</name>
</gene>
<evidence type="ECO:0000313" key="1">
    <source>
        <dbReference type="EMBL" id="CCK24834.1"/>
    </source>
</evidence>
<keyword evidence="2" id="KW-1185">Reference proteome</keyword>
<protein>
    <submittedName>
        <fullName evidence="1">Uncharacterized protein</fullName>
    </submittedName>
</protein>
<dbReference type="PATRIC" id="fig|1214101.3.peg.458"/>
<dbReference type="AlphaFoldDB" id="K4QWU9"/>
<dbReference type="STRING" id="1214101.BN159_0455"/>
<organism evidence="1 2">
    <name type="scientific">Streptomyces davaonensis (strain DSM 101723 / JCM 4913 / KCC S-0913 / 768)</name>
    <dbReference type="NCBI Taxonomy" id="1214101"/>
    <lineage>
        <taxon>Bacteria</taxon>
        <taxon>Bacillati</taxon>
        <taxon>Actinomycetota</taxon>
        <taxon>Actinomycetes</taxon>
        <taxon>Kitasatosporales</taxon>
        <taxon>Streptomycetaceae</taxon>
        <taxon>Streptomyces</taxon>
    </lineage>
</organism>
<proteinExistence type="predicted"/>